<dbReference type="SUPFAM" id="SSF81901">
    <property type="entry name" value="HCP-like"/>
    <property type="match status" value="1"/>
</dbReference>
<dbReference type="Proteomes" id="UP000256686">
    <property type="component" value="Unassembled WGS sequence"/>
</dbReference>
<dbReference type="Gene3D" id="1.25.40.10">
    <property type="entry name" value="Tetratricopeptide repeat domain"/>
    <property type="match status" value="1"/>
</dbReference>
<reference evidence="2" key="1">
    <citation type="submission" date="2018-06" db="EMBL/GenBank/DDBJ databases">
        <authorList>
            <person name="Lum Nde A."/>
            <person name="Hugo C."/>
        </authorList>
    </citation>
    <scope>NUCLEOTIDE SEQUENCE [LARGE SCALE GENOMIC DNA]</scope>
    <source>
        <strain evidence="2">1_F178</strain>
    </source>
</reference>
<comment type="caution">
    <text evidence="1">The sequence shown here is derived from an EMBL/GenBank/DDBJ whole genome shotgun (WGS) entry which is preliminary data.</text>
</comment>
<dbReference type="EMBL" id="QNVT01000032">
    <property type="protein sequence ID" value="REC59778.1"/>
    <property type="molecule type" value="Genomic_DNA"/>
</dbReference>
<gene>
    <name evidence="1" type="ORF">DRF65_23900</name>
</gene>
<dbReference type="SMART" id="SM00671">
    <property type="entry name" value="SEL1"/>
    <property type="match status" value="2"/>
</dbReference>
<proteinExistence type="predicted"/>
<dbReference type="PANTHER" id="PTHR11102:SF160">
    <property type="entry name" value="ERAD-ASSOCIATED E3 UBIQUITIN-PROTEIN LIGASE COMPONENT HRD3"/>
    <property type="match status" value="1"/>
</dbReference>
<sequence length="146" mass="16869">MKGKKQLETAKSIGLKITEYPSVLSYEERIELYCTYSELIRKSAYSGNKEAQYCYAQLFDTMSFMAFNNSQYNPEKCIYWYSKSAKGGYAEAYNNLADFYERGKGVPQDLKKSYELYKKGAELGSMTAKSNLMIFKRDIKKGKSKF</sequence>
<dbReference type="Pfam" id="PF08238">
    <property type="entry name" value="Sel1"/>
    <property type="match status" value="2"/>
</dbReference>
<dbReference type="InterPro" id="IPR011990">
    <property type="entry name" value="TPR-like_helical_dom_sf"/>
</dbReference>
<evidence type="ECO:0008006" key="3">
    <source>
        <dbReference type="Google" id="ProtNLM"/>
    </source>
</evidence>
<dbReference type="AlphaFoldDB" id="A0A3D9C223"/>
<dbReference type="InterPro" id="IPR050767">
    <property type="entry name" value="Sel1_AlgK"/>
</dbReference>
<evidence type="ECO:0000313" key="1">
    <source>
        <dbReference type="EMBL" id="REC59778.1"/>
    </source>
</evidence>
<organism evidence="1 2">
    <name type="scientific">Chryseobacterium pennae</name>
    <dbReference type="NCBI Taxonomy" id="2258962"/>
    <lineage>
        <taxon>Bacteria</taxon>
        <taxon>Pseudomonadati</taxon>
        <taxon>Bacteroidota</taxon>
        <taxon>Flavobacteriia</taxon>
        <taxon>Flavobacteriales</taxon>
        <taxon>Weeksellaceae</taxon>
        <taxon>Chryseobacterium group</taxon>
        <taxon>Chryseobacterium</taxon>
    </lineage>
</organism>
<keyword evidence="2" id="KW-1185">Reference proteome</keyword>
<accession>A0A3D9C223</accession>
<dbReference type="RefSeq" id="WP_115973235.1">
    <property type="nucleotide sequence ID" value="NZ_QNVT01000032.1"/>
</dbReference>
<evidence type="ECO:0000313" key="2">
    <source>
        <dbReference type="Proteomes" id="UP000256686"/>
    </source>
</evidence>
<name>A0A3D9C223_9FLAO</name>
<dbReference type="PANTHER" id="PTHR11102">
    <property type="entry name" value="SEL-1-LIKE PROTEIN"/>
    <property type="match status" value="1"/>
</dbReference>
<dbReference type="InterPro" id="IPR006597">
    <property type="entry name" value="Sel1-like"/>
</dbReference>
<protein>
    <recommendedName>
        <fullName evidence="3">Sel1 repeat family protein</fullName>
    </recommendedName>
</protein>